<dbReference type="AlphaFoldDB" id="A0A433D6Z8"/>
<accession>A0A433D6Z8</accession>
<reference evidence="1 2" key="1">
    <citation type="journal article" date="2018" name="New Phytol.">
        <title>Phylogenomics of Endogonaceae and evolution of mycorrhizas within Mucoromycota.</title>
        <authorList>
            <person name="Chang Y."/>
            <person name="Desiro A."/>
            <person name="Na H."/>
            <person name="Sandor L."/>
            <person name="Lipzen A."/>
            <person name="Clum A."/>
            <person name="Barry K."/>
            <person name="Grigoriev I.V."/>
            <person name="Martin F.M."/>
            <person name="Stajich J.E."/>
            <person name="Smith M.E."/>
            <person name="Bonito G."/>
            <person name="Spatafora J.W."/>
        </authorList>
    </citation>
    <scope>NUCLEOTIDE SEQUENCE [LARGE SCALE GENOMIC DNA]</scope>
    <source>
        <strain evidence="1 2">GMNB39</strain>
    </source>
</reference>
<protein>
    <submittedName>
        <fullName evidence="1">Uncharacterized protein</fullName>
    </submittedName>
</protein>
<evidence type="ECO:0000313" key="2">
    <source>
        <dbReference type="Proteomes" id="UP000268093"/>
    </source>
</evidence>
<proteinExistence type="predicted"/>
<dbReference type="OrthoDB" id="2308756at2759"/>
<organism evidence="1 2">
    <name type="scientific">Jimgerdemannia flammicorona</name>
    <dbReference type="NCBI Taxonomy" id="994334"/>
    <lineage>
        <taxon>Eukaryota</taxon>
        <taxon>Fungi</taxon>
        <taxon>Fungi incertae sedis</taxon>
        <taxon>Mucoromycota</taxon>
        <taxon>Mucoromycotina</taxon>
        <taxon>Endogonomycetes</taxon>
        <taxon>Endogonales</taxon>
        <taxon>Endogonaceae</taxon>
        <taxon>Jimgerdemannia</taxon>
    </lineage>
</organism>
<gene>
    <name evidence="1" type="ORF">BC936DRAFT_147025</name>
</gene>
<comment type="caution">
    <text evidence="1">The sequence shown here is derived from an EMBL/GenBank/DDBJ whole genome shotgun (WGS) entry which is preliminary data.</text>
</comment>
<sequence>MGSAPMAFWTILKCHEIGVLVTEAKFSELPKGIAQNIAQLYTAIELASIASQKVGKRKRGDSDTSDAELDVAYGIVTTADPANLSILA</sequence>
<dbReference type="Proteomes" id="UP000268093">
    <property type="component" value="Unassembled WGS sequence"/>
</dbReference>
<dbReference type="EMBL" id="RBNI01005946">
    <property type="protein sequence ID" value="RUP46381.1"/>
    <property type="molecule type" value="Genomic_DNA"/>
</dbReference>
<name>A0A433D6Z8_9FUNG</name>
<evidence type="ECO:0000313" key="1">
    <source>
        <dbReference type="EMBL" id="RUP46381.1"/>
    </source>
</evidence>
<keyword evidence="2" id="KW-1185">Reference proteome</keyword>